<dbReference type="Pfam" id="PF00107">
    <property type="entry name" value="ADH_zinc_N"/>
    <property type="match status" value="1"/>
</dbReference>
<evidence type="ECO:0000256" key="3">
    <source>
        <dbReference type="ARBA" id="ARBA00022833"/>
    </source>
</evidence>
<accession>T0YIE0</accession>
<protein>
    <submittedName>
        <fullName evidence="6">Formaldehyde dehydrogenase (Glutathione-dependent)</fullName>
    </submittedName>
</protein>
<dbReference type="Gene3D" id="3.40.50.720">
    <property type="entry name" value="NAD(P)-binding Rossmann-like Domain"/>
    <property type="match status" value="1"/>
</dbReference>
<evidence type="ECO:0000256" key="1">
    <source>
        <dbReference type="ARBA" id="ARBA00001947"/>
    </source>
</evidence>
<proteinExistence type="predicted"/>
<dbReference type="GO" id="GO:0051903">
    <property type="term" value="F:S-(hydroxymethyl)glutathione dehydrogenase [NAD(P)+] activity"/>
    <property type="evidence" value="ECO:0007669"/>
    <property type="project" value="TreeGrafter"/>
</dbReference>
<dbReference type="InterPro" id="IPR011032">
    <property type="entry name" value="GroES-like_sf"/>
</dbReference>
<evidence type="ECO:0000313" key="6">
    <source>
        <dbReference type="EMBL" id="EQD35141.1"/>
    </source>
</evidence>
<evidence type="ECO:0000259" key="5">
    <source>
        <dbReference type="Pfam" id="PF00107"/>
    </source>
</evidence>
<dbReference type="InterPro" id="IPR036291">
    <property type="entry name" value="NAD(P)-bd_dom_sf"/>
</dbReference>
<dbReference type="EMBL" id="AUZY01011301">
    <property type="protein sequence ID" value="EQD35141.1"/>
    <property type="molecule type" value="Genomic_DNA"/>
</dbReference>
<keyword evidence="2" id="KW-0479">Metal-binding</keyword>
<feature type="non-terminal residue" evidence="6">
    <location>
        <position position="164"/>
    </location>
</feature>
<organism evidence="6">
    <name type="scientific">mine drainage metagenome</name>
    <dbReference type="NCBI Taxonomy" id="410659"/>
    <lineage>
        <taxon>unclassified sequences</taxon>
        <taxon>metagenomes</taxon>
        <taxon>ecological metagenomes</taxon>
    </lineage>
</organism>
<comment type="caution">
    <text evidence="6">The sequence shown here is derived from an EMBL/GenBank/DDBJ whole genome shotgun (WGS) entry which is preliminary data.</text>
</comment>
<dbReference type="SUPFAM" id="SSF51735">
    <property type="entry name" value="NAD(P)-binding Rossmann-fold domains"/>
    <property type="match status" value="1"/>
</dbReference>
<dbReference type="SUPFAM" id="SSF50129">
    <property type="entry name" value="GroES-like"/>
    <property type="match status" value="1"/>
</dbReference>
<reference evidence="6" key="2">
    <citation type="journal article" date="2014" name="ISME J.">
        <title>Microbial stratification in low pH oxic and suboxic macroscopic growths along an acid mine drainage.</title>
        <authorList>
            <person name="Mendez-Garcia C."/>
            <person name="Mesa V."/>
            <person name="Sprenger R.R."/>
            <person name="Richter M."/>
            <person name="Diez M.S."/>
            <person name="Solano J."/>
            <person name="Bargiela R."/>
            <person name="Golyshina O.V."/>
            <person name="Manteca A."/>
            <person name="Ramos J.L."/>
            <person name="Gallego J.R."/>
            <person name="Llorente I."/>
            <person name="Martins Dos Santos V.A."/>
            <person name="Jensen O.N."/>
            <person name="Pelaez A.I."/>
            <person name="Sanchez J."/>
            <person name="Ferrer M."/>
        </authorList>
    </citation>
    <scope>NUCLEOTIDE SEQUENCE</scope>
</reference>
<dbReference type="GO" id="GO:0046294">
    <property type="term" value="P:formaldehyde catabolic process"/>
    <property type="evidence" value="ECO:0007669"/>
    <property type="project" value="TreeGrafter"/>
</dbReference>
<dbReference type="InterPro" id="IPR013149">
    <property type="entry name" value="ADH-like_C"/>
</dbReference>
<dbReference type="GO" id="GO:0005829">
    <property type="term" value="C:cytosol"/>
    <property type="evidence" value="ECO:0007669"/>
    <property type="project" value="TreeGrafter"/>
</dbReference>
<dbReference type="Gene3D" id="3.90.180.10">
    <property type="entry name" value="Medium-chain alcohol dehydrogenases, catalytic domain"/>
    <property type="match status" value="1"/>
</dbReference>
<gene>
    <name evidence="6" type="ORF">B1B_16939</name>
</gene>
<keyword evidence="4" id="KW-0520">NAD</keyword>
<sequence length="164" mass="16668">MSIGFTPRFTFNGTDPAYGFLGTGTFSEEVVLPEEAAIAVPKDVPFEIAALLGCGVTTGVGAAINCAKLEPGSNALVIGCGGVGIATIQGARIAGAAEIVAIDTVPSKLEDAKRFGATHAVLPGDLDSVKAEVTDGDGFDYVFECIGLASTMRAAYDHARRGGT</sequence>
<name>T0YIE0_9ZZZZ</name>
<dbReference type="AlphaFoldDB" id="T0YIE0"/>
<keyword evidence="3" id="KW-0862">Zinc</keyword>
<dbReference type="FunFam" id="3.40.50.720:FF:000003">
    <property type="entry name" value="S-(hydroxymethyl)glutathione dehydrogenase"/>
    <property type="match status" value="1"/>
</dbReference>
<dbReference type="PANTHER" id="PTHR43880:SF12">
    <property type="entry name" value="ALCOHOL DEHYDROGENASE CLASS-3"/>
    <property type="match status" value="1"/>
</dbReference>
<evidence type="ECO:0000256" key="2">
    <source>
        <dbReference type="ARBA" id="ARBA00022723"/>
    </source>
</evidence>
<dbReference type="GO" id="GO:0008270">
    <property type="term" value="F:zinc ion binding"/>
    <property type="evidence" value="ECO:0007669"/>
    <property type="project" value="TreeGrafter"/>
</dbReference>
<feature type="domain" description="Alcohol dehydrogenase-like C-terminal" evidence="5">
    <location>
        <begin position="82"/>
        <end position="164"/>
    </location>
</feature>
<reference evidence="6" key="1">
    <citation type="submission" date="2013-08" db="EMBL/GenBank/DDBJ databases">
        <authorList>
            <person name="Mendez C."/>
            <person name="Richter M."/>
            <person name="Ferrer M."/>
            <person name="Sanchez J."/>
        </authorList>
    </citation>
    <scope>NUCLEOTIDE SEQUENCE</scope>
</reference>
<dbReference type="PANTHER" id="PTHR43880">
    <property type="entry name" value="ALCOHOL DEHYDROGENASE"/>
    <property type="match status" value="1"/>
</dbReference>
<evidence type="ECO:0000256" key="4">
    <source>
        <dbReference type="ARBA" id="ARBA00023027"/>
    </source>
</evidence>
<comment type="cofactor">
    <cofactor evidence="1">
        <name>Zn(2+)</name>
        <dbReference type="ChEBI" id="CHEBI:29105"/>
    </cofactor>
</comment>